<feature type="transmembrane region" description="Helical" evidence="1">
    <location>
        <begin position="122"/>
        <end position="144"/>
    </location>
</feature>
<keyword evidence="3" id="KW-1185">Reference proteome</keyword>
<dbReference type="EMBL" id="JBEPLN010000005">
    <property type="protein sequence ID" value="MET3633867.1"/>
    <property type="molecule type" value="Genomic_DNA"/>
</dbReference>
<name>A0ABV2JG90_9STRE</name>
<evidence type="ECO:0000256" key="1">
    <source>
        <dbReference type="SAM" id="Phobius"/>
    </source>
</evidence>
<evidence type="ECO:0000313" key="3">
    <source>
        <dbReference type="Proteomes" id="UP001549037"/>
    </source>
</evidence>
<protein>
    <recommendedName>
        <fullName evidence="4">ATP-binding protein</fullName>
    </recommendedName>
</protein>
<evidence type="ECO:0000313" key="2">
    <source>
        <dbReference type="EMBL" id="MET3633867.1"/>
    </source>
</evidence>
<reference evidence="2 3" key="1">
    <citation type="submission" date="2024-06" db="EMBL/GenBank/DDBJ databases">
        <title>Genomic Encyclopedia of Type Strains, Phase IV (KMG-IV): sequencing the most valuable type-strain genomes for metagenomic binning, comparative biology and taxonomic classification.</title>
        <authorList>
            <person name="Goeker M."/>
        </authorList>
    </citation>
    <scope>NUCLEOTIDE SEQUENCE [LARGE SCALE GENOMIC DNA]</scope>
    <source>
        <strain evidence="2 3">DSM 28302</strain>
    </source>
</reference>
<evidence type="ECO:0008006" key="4">
    <source>
        <dbReference type="Google" id="ProtNLM"/>
    </source>
</evidence>
<dbReference type="Proteomes" id="UP001549037">
    <property type="component" value="Unassembled WGS sequence"/>
</dbReference>
<proteinExistence type="predicted"/>
<sequence>MILFAFPGTGKTTLATHRQEVIDLELSEIKYDNSGVSHLNKEERKSIKRPLKSKDYKAIYVQRALSYHQDGKVVLAALNFLFPILFALLALGESDFHIVIPHYRLRKEYKKRYIGRGNNNKFIFEVMAIWYPTLISLGLLAKLFPQRISVLSKGETLEDYYANISMSKVSYSPVKRFFYDYE</sequence>
<dbReference type="RefSeq" id="WP_354367786.1">
    <property type="nucleotide sequence ID" value="NZ_JBEPLN010000005.1"/>
</dbReference>
<keyword evidence="1" id="KW-0812">Transmembrane</keyword>
<keyword evidence="1" id="KW-0472">Membrane</keyword>
<feature type="transmembrane region" description="Helical" evidence="1">
    <location>
        <begin position="73"/>
        <end position="92"/>
    </location>
</feature>
<gene>
    <name evidence="2" type="ORF">ABID28_000501</name>
</gene>
<accession>A0ABV2JG90</accession>
<keyword evidence="1" id="KW-1133">Transmembrane helix</keyword>
<organism evidence="2 3">
    <name type="scientific">Streptococcus porcorum</name>
    <dbReference type="NCBI Taxonomy" id="701526"/>
    <lineage>
        <taxon>Bacteria</taxon>
        <taxon>Bacillati</taxon>
        <taxon>Bacillota</taxon>
        <taxon>Bacilli</taxon>
        <taxon>Lactobacillales</taxon>
        <taxon>Streptococcaceae</taxon>
        <taxon>Streptococcus</taxon>
    </lineage>
</organism>
<comment type="caution">
    <text evidence="2">The sequence shown here is derived from an EMBL/GenBank/DDBJ whole genome shotgun (WGS) entry which is preliminary data.</text>
</comment>